<dbReference type="Proteomes" id="UP000243217">
    <property type="component" value="Unassembled WGS sequence"/>
</dbReference>
<sequence>LGLSNAPDTDYENYGRREALLRLKAQDKVLVARQNTIGGPFVYVQPFGVRGPREEMMMQRVVRRFGTKAAAHHQTEAAMITNNGTHVFVRKGYEYSTWAGILGGPLLLWLGLSNAPDTDYENYGRREALLRLKAQDKVLVARQNTIGGPFVYV</sequence>
<reference evidence="1 2" key="1">
    <citation type="journal article" date="2014" name="Genome Biol. Evol.">
        <title>The secreted proteins of Achlya hypogyna and Thraustotheca clavata identify the ancestral oomycete secretome and reveal gene acquisitions by horizontal gene transfer.</title>
        <authorList>
            <person name="Misner I."/>
            <person name="Blouin N."/>
            <person name="Leonard G."/>
            <person name="Richards T.A."/>
            <person name="Lane C.E."/>
        </authorList>
    </citation>
    <scope>NUCLEOTIDE SEQUENCE [LARGE SCALE GENOMIC DNA]</scope>
    <source>
        <strain evidence="1 2">ATCC 34112</strain>
    </source>
</reference>
<feature type="non-terminal residue" evidence="1">
    <location>
        <position position="153"/>
    </location>
</feature>
<comment type="caution">
    <text evidence="1">The sequence shown here is derived from an EMBL/GenBank/DDBJ whole genome shotgun (WGS) entry which is preliminary data.</text>
</comment>
<dbReference type="OrthoDB" id="66296at2759"/>
<protein>
    <submittedName>
        <fullName evidence="1">Uncharacterized protein</fullName>
    </submittedName>
</protein>
<evidence type="ECO:0000313" key="1">
    <source>
        <dbReference type="EMBL" id="OQS07729.1"/>
    </source>
</evidence>
<name>A0A1W0AC46_9STRA</name>
<dbReference type="EMBL" id="JNBS01000133">
    <property type="protein sequence ID" value="OQS07729.1"/>
    <property type="molecule type" value="Genomic_DNA"/>
</dbReference>
<feature type="non-terminal residue" evidence="1">
    <location>
        <position position="1"/>
    </location>
</feature>
<gene>
    <name evidence="1" type="ORF">THRCLA_20078</name>
</gene>
<accession>A0A1W0AC46</accession>
<organism evidence="1 2">
    <name type="scientific">Thraustotheca clavata</name>
    <dbReference type="NCBI Taxonomy" id="74557"/>
    <lineage>
        <taxon>Eukaryota</taxon>
        <taxon>Sar</taxon>
        <taxon>Stramenopiles</taxon>
        <taxon>Oomycota</taxon>
        <taxon>Saprolegniomycetes</taxon>
        <taxon>Saprolegniales</taxon>
        <taxon>Achlyaceae</taxon>
        <taxon>Thraustotheca</taxon>
    </lineage>
</organism>
<keyword evidence="2" id="KW-1185">Reference proteome</keyword>
<dbReference type="AlphaFoldDB" id="A0A1W0AC46"/>
<proteinExistence type="predicted"/>
<evidence type="ECO:0000313" key="2">
    <source>
        <dbReference type="Proteomes" id="UP000243217"/>
    </source>
</evidence>